<protein>
    <recommendedName>
        <fullName evidence="3">DUF2946 domain-containing protein</fullName>
    </recommendedName>
</protein>
<comment type="caution">
    <text evidence="1">The sequence shown here is derived from an EMBL/GenBank/DDBJ whole genome shotgun (WGS) entry which is preliminary data.</text>
</comment>
<reference evidence="1" key="2">
    <citation type="submission" date="2021-09" db="EMBL/GenBank/DDBJ databases">
        <authorList>
            <person name="Gilroy R."/>
        </authorList>
    </citation>
    <scope>NUCLEOTIDE SEQUENCE</scope>
    <source>
        <strain evidence="1">316</strain>
    </source>
</reference>
<reference evidence="1" key="1">
    <citation type="journal article" date="2021" name="PeerJ">
        <title>Extensive microbial diversity within the chicken gut microbiome revealed by metagenomics and culture.</title>
        <authorList>
            <person name="Gilroy R."/>
            <person name="Ravi A."/>
            <person name="Getino M."/>
            <person name="Pursley I."/>
            <person name="Horton D.L."/>
            <person name="Alikhan N.F."/>
            <person name="Baker D."/>
            <person name="Gharbi K."/>
            <person name="Hall N."/>
            <person name="Watson M."/>
            <person name="Adriaenssens E.M."/>
            <person name="Foster-Nyarko E."/>
            <person name="Jarju S."/>
            <person name="Secka A."/>
            <person name="Antonio M."/>
            <person name="Oren A."/>
            <person name="Chaudhuri R.R."/>
            <person name="La Ragione R."/>
            <person name="Hildebrand F."/>
            <person name="Pallen M.J."/>
        </authorList>
    </citation>
    <scope>NUCLEOTIDE SEQUENCE</scope>
    <source>
        <strain evidence="1">316</strain>
    </source>
</reference>
<gene>
    <name evidence="1" type="ORF">K8W01_04015</name>
</gene>
<evidence type="ECO:0008006" key="3">
    <source>
        <dbReference type="Google" id="ProtNLM"/>
    </source>
</evidence>
<dbReference type="AlphaFoldDB" id="A0A921E1U2"/>
<dbReference type="EMBL" id="DYYG01000013">
    <property type="protein sequence ID" value="HJE22802.1"/>
    <property type="molecule type" value="Genomic_DNA"/>
</dbReference>
<proteinExistence type="predicted"/>
<sequence length="127" mass="12996">MRGCLPGWSACRAVIAVAVLYALALQAILGTASLAGSVGQEASLVHVLCAPEAGEADGRSQSHPGHGHLPCCQAAQILASLDAPQPVSTAIAWPSTRVLRVAWRPEITALPRAPPGTRPSARAPPVV</sequence>
<accession>A0A921E1U2</accession>
<organism evidence="1 2">
    <name type="scientific">Methylorubrum populi</name>
    <dbReference type="NCBI Taxonomy" id="223967"/>
    <lineage>
        <taxon>Bacteria</taxon>
        <taxon>Pseudomonadati</taxon>
        <taxon>Pseudomonadota</taxon>
        <taxon>Alphaproteobacteria</taxon>
        <taxon>Hyphomicrobiales</taxon>
        <taxon>Methylobacteriaceae</taxon>
        <taxon>Methylorubrum</taxon>
    </lineage>
</organism>
<name>A0A921E1U2_9HYPH</name>
<evidence type="ECO:0000313" key="1">
    <source>
        <dbReference type="EMBL" id="HJE22802.1"/>
    </source>
</evidence>
<dbReference type="Proteomes" id="UP000742631">
    <property type="component" value="Unassembled WGS sequence"/>
</dbReference>
<evidence type="ECO:0000313" key="2">
    <source>
        <dbReference type="Proteomes" id="UP000742631"/>
    </source>
</evidence>